<evidence type="ECO:0000256" key="1">
    <source>
        <dbReference type="SAM" id="Phobius"/>
    </source>
</evidence>
<dbReference type="Proteomes" id="UP001054252">
    <property type="component" value="Unassembled WGS sequence"/>
</dbReference>
<dbReference type="SUPFAM" id="SSF52047">
    <property type="entry name" value="RNI-like"/>
    <property type="match status" value="1"/>
</dbReference>
<evidence type="ECO:0000313" key="2">
    <source>
        <dbReference type="EMBL" id="GKV32060.1"/>
    </source>
</evidence>
<keyword evidence="3" id="KW-1185">Reference proteome</keyword>
<dbReference type="AlphaFoldDB" id="A0AAV5L4K7"/>
<dbReference type="PANTHER" id="PTHR38926">
    <property type="entry name" value="F-BOX DOMAIN CONTAINING PROTEIN, EXPRESSED"/>
    <property type="match status" value="1"/>
</dbReference>
<evidence type="ECO:0000313" key="3">
    <source>
        <dbReference type="Proteomes" id="UP001054252"/>
    </source>
</evidence>
<evidence type="ECO:0008006" key="4">
    <source>
        <dbReference type="Google" id="ProtNLM"/>
    </source>
</evidence>
<dbReference type="InterPro" id="IPR001611">
    <property type="entry name" value="Leu-rich_rpt"/>
</dbReference>
<feature type="transmembrane region" description="Helical" evidence="1">
    <location>
        <begin position="241"/>
        <end position="259"/>
    </location>
</feature>
<accession>A0AAV5L4K7</accession>
<organism evidence="2 3">
    <name type="scientific">Rubroshorea leprosula</name>
    <dbReference type="NCBI Taxonomy" id="152421"/>
    <lineage>
        <taxon>Eukaryota</taxon>
        <taxon>Viridiplantae</taxon>
        <taxon>Streptophyta</taxon>
        <taxon>Embryophyta</taxon>
        <taxon>Tracheophyta</taxon>
        <taxon>Spermatophyta</taxon>
        <taxon>Magnoliopsida</taxon>
        <taxon>eudicotyledons</taxon>
        <taxon>Gunneridae</taxon>
        <taxon>Pentapetalae</taxon>
        <taxon>rosids</taxon>
        <taxon>malvids</taxon>
        <taxon>Malvales</taxon>
        <taxon>Dipterocarpaceae</taxon>
        <taxon>Rubroshorea</taxon>
    </lineage>
</organism>
<keyword evidence="1" id="KW-0812">Transmembrane</keyword>
<keyword evidence="1" id="KW-1133">Transmembrane helix</keyword>
<dbReference type="EMBL" id="BPVZ01000094">
    <property type="protein sequence ID" value="GKV32060.1"/>
    <property type="molecule type" value="Genomic_DNA"/>
</dbReference>
<name>A0AAV5L4K7_9ROSI</name>
<protein>
    <recommendedName>
        <fullName evidence="4">F-box protein</fullName>
    </recommendedName>
</protein>
<dbReference type="InterPro" id="IPR032675">
    <property type="entry name" value="LRR_dom_sf"/>
</dbReference>
<reference evidence="2 3" key="1">
    <citation type="journal article" date="2021" name="Commun. Biol.">
        <title>The genome of Shorea leprosula (Dipterocarpaceae) highlights the ecological relevance of drought in aseasonal tropical rainforests.</title>
        <authorList>
            <person name="Ng K.K.S."/>
            <person name="Kobayashi M.J."/>
            <person name="Fawcett J.A."/>
            <person name="Hatakeyama M."/>
            <person name="Paape T."/>
            <person name="Ng C.H."/>
            <person name="Ang C.C."/>
            <person name="Tnah L.H."/>
            <person name="Lee C.T."/>
            <person name="Nishiyama T."/>
            <person name="Sese J."/>
            <person name="O'Brien M.J."/>
            <person name="Copetti D."/>
            <person name="Mohd Noor M.I."/>
            <person name="Ong R.C."/>
            <person name="Putra M."/>
            <person name="Sireger I.Z."/>
            <person name="Indrioko S."/>
            <person name="Kosugi Y."/>
            <person name="Izuno A."/>
            <person name="Isagi Y."/>
            <person name="Lee S.L."/>
            <person name="Shimizu K.K."/>
        </authorList>
    </citation>
    <scope>NUCLEOTIDE SEQUENCE [LARGE SCALE GENOMIC DNA]</scope>
    <source>
        <strain evidence="2">214</strain>
    </source>
</reference>
<comment type="caution">
    <text evidence="2">The sequence shown here is derived from an EMBL/GenBank/DDBJ whole genome shotgun (WGS) entry which is preliminary data.</text>
</comment>
<dbReference type="Pfam" id="PF13516">
    <property type="entry name" value="LRR_6"/>
    <property type="match status" value="2"/>
</dbReference>
<proteinExistence type="predicted"/>
<gene>
    <name evidence="2" type="ORF">SLEP1_g40692</name>
</gene>
<keyword evidence="1" id="KW-0472">Membrane</keyword>
<dbReference type="PANTHER" id="PTHR38926:SF2">
    <property type="entry name" value="F-BOX_LRR-REPEAT PROTEIN 21-RELATED"/>
    <property type="match status" value="1"/>
</dbReference>
<sequence>MSDESETRNWLELPRELTVAILSRLGPVDILTSAQSVRIPPCGDLSTSTITATGPSVISRICASEPSIAAKAIWLISTSSTLLLITFLNVKLRHKGLCKAAKKLALVEELDISYCCSIALVEELDISYCCSISAAALIVVDRRCPHVKSFKYNKQDRYHYGFTNTYVSRDKTAKAIAQNMHELRHLHLFGNKLTNCGLEAILDGCPHLKSLDLRHCFNVSLQGICGKYVPNRSNIYGNPKILFKTTNFMMFTTNLLYMMMMMMMKMTHPNLLTVIQCLMGTMFANLSNQIVTTPMSPTIMSLLMNTCVTIDEF</sequence>
<dbReference type="Gene3D" id="3.80.10.10">
    <property type="entry name" value="Ribonuclease Inhibitor"/>
    <property type="match status" value="1"/>
</dbReference>